<proteinExistence type="predicted"/>
<dbReference type="RefSeq" id="WP_004620716.1">
    <property type="nucleotide sequence ID" value="NZ_APMP01000017.1"/>
</dbReference>
<evidence type="ECO:0000313" key="1">
    <source>
        <dbReference type="EMBL" id="ENZ81443.1"/>
    </source>
</evidence>
<dbReference type="OrthoDB" id="9779418at2"/>
<organism evidence="1 2">
    <name type="scientific">Caulobacter vibrioides OR37</name>
    <dbReference type="NCBI Taxonomy" id="1292034"/>
    <lineage>
        <taxon>Bacteria</taxon>
        <taxon>Pseudomonadati</taxon>
        <taxon>Pseudomonadota</taxon>
        <taxon>Alphaproteobacteria</taxon>
        <taxon>Caulobacterales</taxon>
        <taxon>Caulobacteraceae</taxon>
        <taxon>Caulobacter</taxon>
    </lineage>
</organism>
<dbReference type="InterPro" id="IPR002591">
    <property type="entry name" value="Phosphodiest/P_Trfase"/>
</dbReference>
<reference evidence="1 2" key="1">
    <citation type="journal article" date="2013" name="Genome Announc.">
        <title>Draft Genome Sequence for Caulobacter sp. Strain OR37, a Bacterium Tolerant to Heavy Metals.</title>
        <authorList>
            <person name="Utturkar S.M."/>
            <person name="Bollmann A."/>
            <person name="Brzoska R.M."/>
            <person name="Klingeman D.M."/>
            <person name="Epstein S.E."/>
            <person name="Palumbo A.V."/>
            <person name="Brown S.D."/>
        </authorList>
    </citation>
    <scope>NUCLEOTIDE SEQUENCE [LARGE SCALE GENOMIC DNA]</scope>
    <source>
        <strain evidence="1 2">OR37</strain>
    </source>
</reference>
<protein>
    <submittedName>
        <fullName evidence="1">Putative AP superfamily protein</fullName>
    </submittedName>
</protein>
<evidence type="ECO:0000313" key="2">
    <source>
        <dbReference type="Proteomes" id="UP000013063"/>
    </source>
</evidence>
<dbReference type="InterPro" id="IPR017850">
    <property type="entry name" value="Alkaline_phosphatase_core_sf"/>
</dbReference>
<dbReference type="PANTHER" id="PTHR10151">
    <property type="entry name" value="ECTONUCLEOTIDE PYROPHOSPHATASE/PHOSPHODIESTERASE"/>
    <property type="match status" value="1"/>
</dbReference>
<dbReference type="STRING" id="1292034.OR37_02709"/>
<dbReference type="PANTHER" id="PTHR10151:SF120">
    <property type="entry name" value="BIS(5'-ADENOSYL)-TRIPHOSPHATASE"/>
    <property type="match status" value="1"/>
</dbReference>
<dbReference type="Gene3D" id="3.40.720.10">
    <property type="entry name" value="Alkaline Phosphatase, subunit A"/>
    <property type="match status" value="2"/>
</dbReference>
<dbReference type="PATRIC" id="fig|1292034.3.peg.2684"/>
<dbReference type="SUPFAM" id="SSF53649">
    <property type="entry name" value="Alkaline phosphatase-like"/>
    <property type="match status" value="2"/>
</dbReference>
<gene>
    <name evidence="1" type="ORF">OR37_02709</name>
</gene>
<keyword evidence="2" id="KW-1185">Reference proteome</keyword>
<dbReference type="AlphaFoldDB" id="R0E7G0"/>
<sequence length="611" mass="63952" precursor="true">MAAKTPSKLMLAGAAAIVALVGGTLAWRATHKPHNVIIFVADGLRSEIVDAQTAPALEALRREGVDFRNSHSMFPTVTTVNAASIATGHKPGDTGDFQNTVSAGSPALPFPVSSTLAPIESDPSIGLLNQRFGGNYLNEESLLALAHAQGFVTAAVGKEGPVAVQDVTARDGKGTIVIDDAFEDRFPVPDFITKAIKAVGLSKTPPDRGLNSWPGAYNMPGVRVANVEQQKWFVDLVSKVLLPRFKQSGKPFVMVFWSRDPDGTQHNQGDSLNTLTPGINGETSLKAVRNASDNLQALRDALKAQGLDKTTDIIVTADHGFSTISKESATSAAAKLKFDSVVPGYLPPGFVAIDLSKALNLPAFEPIGLPMMFDQGMAPKGGNALLGPDPKNPLLEIVAGGGSDLIYANGPDRKALVERAVAALTTQDYVSAIFVDDALGTIPGALPMSAIGLVGSAKTPRPAIVISFRSFLAPGCTRKPEELCAVEVADTTLQQGQGIHGALQRADTHNFMAAVGPDFRKGFVDPTPVSNADWTPTLAKILGVKLSPKGQLTGRVMAEALKGGKPVAGSHKTLTSAPAANGFVTTLRWQEADGRPYYDAGGAPGRAVGLK</sequence>
<comment type="caution">
    <text evidence="1">The sequence shown here is derived from an EMBL/GenBank/DDBJ whole genome shotgun (WGS) entry which is preliminary data.</text>
</comment>
<dbReference type="GO" id="GO:0016787">
    <property type="term" value="F:hydrolase activity"/>
    <property type="evidence" value="ECO:0007669"/>
    <property type="project" value="UniProtKB-ARBA"/>
</dbReference>
<dbReference type="Proteomes" id="UP000013063">
    <property type="component" value="Unassembled WGS sequence"/>
</dbReference>
<dbReference type="EMBL" id="APMP01000017">
    <property type="protein sequence ID" value="ENZ81443.1"/>
    <property type="molecule type" value="Genomic_DNA"/>
</dbReference>
<dbReference type="eggNOG" id="COG1524">
    <property type="taxonomic scope" value="Bacteria"/>
</dbReference>
<accession>R0E7G0</accession>
<dbReference type="Pfam" id="PF01663">
    <property type="entry name" value="Phosphodiest"/>
    <property type="match status" value="1"/>
</dbReference>
<name>R0E7G0_CAUVI</name>